<comment type="caution">
    <text evidence="2">The sequence shown here is derived from an EMBL/GenBank/DDBJ whole genome shotgun (WGS) entry which is preliminary data.</text>
</comment>
<dbReference type="GO" id="GO:0000981">
    <property type="term" value="F:DNA-binding transcription factor activity, RNA polymerase II-specific"/>
    <property type="evidence" value="ECO:0007669"/>
    <property type="project" value="TreeGrafter"/>
</dbReference>
<feature type="compositionally biased region" description="Polar residues" evidence="1">
    <location>
        <begin position="1434"/>
        <end position="1459"/>
    </location>
</feature>
<feature type="compositionally biased region" description="Low complexity" evidence="1">
    <location>
        <begin position="1185"/>
        <end position="1205"/>
    </location>
</feature>
<name>A0A9N8DDW6_9STRA</name>
<dbReference type="PANTHER" id="PTHR12619">
    <property type="entry name" value="RFX TRANSCRIPTION FACTOR FAMILY"/>
    <property type="match status" value="1"/>
</dbReference>
<feature type="compositionally biased region" description="Pro residues" evidence="1">
    <location>
        <begin position="1006"/>
        <end position="1089"/>
    </location>
</feature>
<feature type="compositionally biased region" description="Pro residues" evidence="1">
    <location>
        <begin position="1292"/>
        <end position="1348"/>
    </location>
</feature>
<dbReference type="Proteomes" id="UP001153069">
    <property type="component" value="Unassembled WGS sequence"/>
</dbReference>
<feature type="compositionally biased region" description="Low complexity" evidence="1">
    <location>
        <begin position="1091"/>
        <end position="1120"/>
    </location>
</feature>
<dbReference type="OrthoDB" id="49436at2759"/>
<feature type="compositionally biased region" description="Pro residues" evidence="1">
    <location>
        <begin position="1375"/>
        <end position="1410"/>
    </location>
</feature>
<feature type="compositionally biased region" description="Low complexity" evidence="1">
    <location>
        <begin position="307"/>
        <end position="319"/>
    </location>
</feature>
<feature type="compositionally biased region" description="Low complexity" evidence="1">
    <location>
        <begin position="117"/>
        <end position="131"/>
    </location>
</feature>
<feature type="compositionally biased region" description="Low complexity" evidence="1">
    <location>
        <begin position="989"/>
        <end position="1000"/>
    </location>
</feature>
<organism evidence="2 3">
    <name type="scientific">Seminavis robusta</name>
    <dbReference type="NCBI Taxonomy" id="568900"/>
    <lineage>
        <taxon>Eukaryota</taxon>
        <taxon>Sar</taxon>
        <taxon>Stramenopiles</taxon>
        <taxon>Ochrophyta</taxon>
        <taxon>Bacillariophyta</taxon>
        <taxon>Bacillariophyceae</taxon>
        <taxon>Bacillariophycidae</taxon>
        <taxon>Naviculales</taxon>
        <taxon>Naviculaceae</taxon>
        <taxon>Seminavis</taxon>
    </lineage>
</organism>
<evidence type="ECO:0000256" key="1">
    <source>
        <dbReference type="SAM" id="MobiDB-lite"/>
    </source>
</evidence>
<dbReference type="GO" id="GO:0000978">
    <property type="term" value="F:RNA polymerase II cis-regulatory region sequence-specific DNA binding"/>
    <property type="evidence" value="ECO:0007669"/>
    <property type="project" value="TreeGrafter"/>
</dbReference>
<feature type="region of interest" description="Disordered" evidence="1">
    <location>
        <begin position="305"/>
        <end position="340"/>
    </location>
</feature>
<evidence type="ECO:0000313" key="2">
    <source>
        <dbReference type="EMBL" id="CAB9498916.1"/>
    </source>
</evidence>
<proteinExistence type="predicted"/>
<gene>
    <name evidence="2" type="ORF">SEMRO_48_G028360.1</name>
</gene>
<dbReference type="EMBL" id="CAICTM010000048">
    <property type="protein sequence ID" value="CAB9498916.1"/>
    <property type="molecule type" value="Genomic_DNA"/>
</dbReference>
<evidence type="ECO:0000313" key="3">
    <source>
        <dbReference type="Proteomes" id="UP001153069"/>
    </source>
</evidence>
<sequence length="1459" mass="156873">MLMLRSVTGRATTSSITTAMSLWLCLFSISTIAALRSSVRGQSAVDDYSTRATSFTSTVFMEYTSTALDSFQDDDADSTSIHGTSATSSLASEERMALEEAFRETYNRLSLQAARDSTSSGSSSGSSSGNSRVQKATIVKTTGLSHDHESRTEGPHPLAKEADLAGNRHQLQWSIQASCETELGCSRRLFDEASPSPRDFQDAYHQKLGITQHRHLLQEEQQQQSRQRHTQELVEATAFECPSDTSSFTSRFYLTVDALSSLEMDLELDRELWISMIQTTYNSLSFYTCDAPHFRTLVDVQVREQKPSSTSTSSGTPSSVVRHFPGERRHLQQPSNATTSTTARTLEFAVVAECRGDCEGLESIFAVASQQEPSLLPLTWQPPSWTDLQGQSSSLRQASDDTCYCAAEHVQDDSLQLTPEIFVEALQSTLQRVQQEGLMGSVQDIAAIAEVQDQDCQAAPTVFETRVLLEVVASGVDYYYTDDANNYTDSSLDTPLELGRKFKDVYNALAFAFCDSAFYRIRDVALDMVDTTVRQVAFVLQVECQGCDAIAGNASAIFYHPNANNETWVDNTTALVPAPEEACLCPVVTSRDELPRTYRPPTTEEVLVVLQEQLEEEEVTMLHQVEAFDCSPPPSLPPINATVVGNETIVVKEGLNLYESQEELNNVTGRVPSRWSSRRDLQSEGRRNSTNGTLTGLGFDDGLADTRGTTVFRVGVDCRRCENTEDSETFGLFDSFERRQRHLETEGDGDADLKELILPWITNAKPFLSPDSASRRDREEPETCFCPLGTEPDEIAPLTEVVFEETFSARVDQLVNESVVRSVQAVVDVEEDEDFCSNLLVEVDIEYVLDFEGGDVSRYTTEDFERAITETLRKLRTSKCDPYLIRVNSVEILSVGGDGLRRRDLVEGDGATRVLYDLTVAEAEESFLDFMEGRLGDMEYLIVQQLSAQARAGDDISVNQVGPSSPTTEAPTLPPTEAPTEPPTPSPTSSPTKQPTRSPTANPTRQPTPNPTSQPTRQPTPNPTAQPTRQPTPNPTAQPTRQPTPNPTSQPTRSPTPNPTAQPTRPPTQDPTLAPTPDPTPDPTTPPTREPSNAPSIAPSSNPSGSSSPSSSPTISKHPSMMPSRSIAPSESPTFSPGPSSSPSKLPSARPSSSSLPSNIPSQEPSASPSALPSEQPSIAPSEAPSGSPTPSSNPSVSVFPSLVPSAPPSETPSALPSKEPSVSPSSAPSDSMAPSIAPSANPSAVPSTTPSGHPSSGPSSVPSLSPSTVPSGSPSVAPSTVPTTSPTKAPTDPPTPSPTEAPTNPPTPSPTKAPTDPPTPSPTEAPTNPPTPSPTEAPTNPPTPPTNKTPNRATNPSPTIHQQSLQQPTNGSPTLPPTNQPTDPPTEPPTNPPTEPPTNPRPPTDPPTHPQRTSQLTPTEPPTNPPTLPPTNSQLITNRASNEPTNGSANTTPNEPAN</sequence>
<keyword evidence="3" id="KW-1185">Reference proteome</keyword>
<dbReference type="InterPro" id="IPR039779">
    <property type="entry name" value="RFX-like"/>
</dbReference>
<accession>A0A9N8DDW6</accession>
<reference evidence="2" key="1">
    <citation type="submission" date="2020-06" db="EMBL/GenBank/DDBJ databases">
        <authorList>
            <consortium name="Plant Systems Biology data submission"/>
        </authorList>
    </citation>
    <scope>NUCLEOTIDE SEQUENCE</scope>
    <source>
        <strain evidence="2">D6</strain>
    </source>
</reference>
<feature type="compositionally biased region" description="Low complexity" evidence="1">
    <location>
        <begin position="1129"/>
        <end position="1178"/>
    </location>
</feature>
<feature type="region of interest" description="Disordered" evidence="1">
    <location>
        <begin position="113"/>
        <end position="134"/>
    </location>
</feature>
<feature type="region of interest" description="Disordered" evidence="1">
    <location>
        <begin position="956"/>
        <end position="1459"/>
    </location>
</feature>
<dbReference type="PANTHER" id="PTHR12619:SF21">
    <property type="entry name" value="RFX-TYPE WINGED-HELIX DOMAIN-CONTAINING PROTEIN"/>
    <property type="match status" value="1"/>
</dbReference>
<feature type="region of interest" description="Disordered" evidence="1">
    <location>
        <begin position="75"/>
        <end position="94"/>
    </location>
</feature>
<feature type="compositionally biased region" description="Polar residues" evidence="1">
    <location>
        <begin position="78"/>
        <end position="91"/>
    </location>
</feature>
<protein>
    <submittedName>
        <fullName evidence="2">Laminin G sub domain 2</fullName>
    </submittedName>
</protein>
<feature type="compositionally biased region" description="Pro residues" evidence="1">
    <location>
        <begin position="972"/>
        <end position="988"/>
    </location>
</feature>
<feature type="compositionally biased region" description="Pro residues" evidence="1">
    <location>
        <begin position="1420"/>
        <end position="1430"/>
    </location>
</feature>
<feature type="compositionally biased region" description="Low complexity" evidence="1">
    <location>
        <begin position="1217"/>
        <end position="1291"/>
    </location>
</feature>
<feature type="compositionally biased region" description="Polar residues" evidence="1">
    <location>
        <begin position="1353"/>
        <end position="1373"/>
    </location>
</feature>